<sequence length="241" mass="24881">MSEAATDGRPLDGQLALVTGASRGIGAATARELARLGAHVVLTARSAGPLEQVEQAIFDAGGSATIAPLDLTQTDSIARLAQAIGERWTSLDLLVLNAATLGSLAAVPAIDPKELAAVLTLNVSAQAALLTAFDPLLRRAKAGKVIGLTSSVGRSPRAYWGAYGASKAAFETLLGAYGDELAEISRVRVAIVDPGATRTKMRERAYPGEDPASVKPPETVATRIATLAVDGFVVGHFERVS</sequence>
<accession>A0A7W7EWW3</accession>
<dbReference type="RefSeq" id="WP_184112405.1">
    <property type="nucleotide sequence ID" value="NZ_JACHNY010000002.1"/>
</dbReference>
<gene>
    <name evidence="3" type="ORF">GGQ96_001087</name>
</gene>
<comment type="caution">
    <text evidence="3">The sequence shown here is derived from an EMBL/GenBank/DDBJ whole genome shotgun (WGS) entry which is preliminary data.</text>
</comment>
<evidence type="ECO:0000256" key="1">
    <source>
        <dbReference type="ARBA" id="ARBA00006484"/>
    </source>
</evidence>
<reference evidence="3 4" key="1">
    <citation type="submission" date="2020-08" db="EMBL/GenBank/DDBJ databases">
        <title>Genomic Encyclopedia of Type Strains, Phase IV (KMG-IV): sequencing the most valuable type-strain genomes for metagenomic binning, comparative biology and taxonomic classification.</title>
        <authorList>
            <person name="Goeker M."/>
        </authorList>
    </citation>
    <scope>NUCLEOTIDE SEQUENCE [LARGE SCALE GENOMIC DNA]</scope>
    <source>
        <strain evidence="3 4">DSM 15867</strain>
    </source>
</reference>
<evidence type="ECO:0000313" key="3">
    <source>
        <dbReference type="EMBL" id="MBB4616967.1"/>
    </source>
</evidence>
<name>A0A7W7EWW3_9SPHN</name>
<dbReference type="PANTHER" id="PTHR42901">
    <property type="entry name" value="ALCOHOL DEHYDROGENASE"/>
    <property type="match status" value="1"/>
</dbReference>
<dbReference type="AlphaFoldDB" id="A0A7W7EWW3"/>
<dbReference type="InterPro" id="IPR036291">
    <property type="entry name" value="NAD(P)-bd_dom_sf"/>
</dbReference>
<evidence type="ECO:0000313" key="4">
    <source>
        <dbReference type="Proteomes" id="UP000574769"/>
    </source>
</evidence>
<dbReference type="InterPro" id="IPR002347">
    <property type="entry name" value="SDR_fam"/>
</dbReference>
<evidence type="ECO:0000256" key="2">
    <source>
        <dbReference type="ARBA" id="ARBA00023002"/>
    </source>
</evidence>
<dbReference type="EMBL" id="JACHNY010000002">
    <property type="protein sequence ID" value="MBB4616967.1"/>
    <property type="molecule type" value="Genomic_DNA"/>
</dbReference>
<dbReference type="SUPFAM" id="SSF51735">
    <property type="entry name" value="NAD(P)-binding Rossmann-fold domains"/>
    <property type="match status" value="1"/>
</dbReference>
<keyword evidence="4" id="KW-1185">Reference proteome</keyword>
<dbReference type="PRINTS" id="PR00081">
    <property type="entry name" value="GDHRDH"/>
</dbReference>
<dbReference type="Proteomes" id="UP000574769">
    <property type="component" value="Unassembled WGS sequence"/>
</dbReference>
<dbReference type="Pfam" id="PF00106">
    <property type="entry name" value="adh_short"/>
    <property type="match status" value="1"/>
</dbReference>
<keyword evidence="2" id="KW-0560">Oxidoreductase</keyword>
<dbReference type="GO" id="GO:0016491">
    <property type="term" value="F:oxidoreductase activity"/>
    <property type="evidence" value="ECO:0007669"/>
    <property type="project" value="UniProtKB-KW"/>
</dbReference>
<dbReference type="Gene3D" id="3.40.50.720">
    <property type="entry name" value="NAD(P)-binding Rossmann-like Domain"/>
    <property type="match status" value="1"/>
</dbReference>
<comment type="similarity">
    <text evidence="1">Belongs to the short-chain dehydrogenases/reductases (SDR) family.</text>
</comment>
<protein>
    <submittedName>
        <fullName evidence="3">Short-subunit dehydrogenase</fullName>
    </submittedName>
</protein>
<dbReference type="PANTHER" id="PTHR42901:SF1">
    <property type="entry name" value="ALCOHOL DEHYDROGENASE"/>
    <property type="match status" value="1"/>
</dbReference>
<proteinExistence type="inferred from homology"/>
<organism evidence="3 4">
    <name type="scientific">Sphingomonas abaci</name>
    <dbReference type="NCBI Taxonomy" id="237611"/>
    <lineage>
        <taxon>Bacteria</taxon>
        <taxon>Pseudomonadati</taxon>
        <taxon>Pseudomonadota</taxon>
        <taxon>Alphaproteobacteria</taxon>
        <taxon>Sphingomonadales</taxon>
        <taxon>Sphingomonadaceae</taxon>
        <taxon>Sphingomonas</taxon>
    </lineage>
</organism>